<gene>
    <name evidence="1" type="ORF">SERLA73DRAFT_38354</name>
</gene>
<dbReference type="Proteomes" id="UP000008063">
    <property type="component" value="Unassembled WGS sequence"/>
</dbReference>
<feature type="non-terminal residue" evidence="1">
    <location>
        <position position="98"/>
    </location>
</feature>
<name>F8PM12_SERL3</name>
<evidence type="ECO:0000313" key="2">
    <source>
        <dbReference type="Proteomes" id="UP000008063"/>
    </source>
</evidence>
<organism evidence="2">
    <name type="scientific">Serpula lacrymans var. lacrymans (strain S7.3)</name>
    <name type="common">Dry rot fungus</name>
    <dbReference type="NCBI Taxonomy" id="936435"/>
    <lineage>
        <taxon>Eukaryota</taxon>
        <taxon>Fungi</taxon>
        <taxon>Dikarya</taxon>
        <taxon>Basidiomycota</taxon>
        <taxon>Agaricomycotina</taxon>
        <taxon>Agaricomycetes</taxon>
        <taxon>Agaricomycetidae</taxon>
        <taxon>Boletales</taxon>
        <taxon>Coniophorineae</taxon>
        <taxon>Serpulaceae</taxon>
        <taxon>Serpula</taxon>
    </lineage>
</organism>
<proteinExistence type="predicted"/>
<dbReference type="EMBL" id="GL945476">
    <property type="protein sequence ID" value="EGO02644.1"/>
    <property type="molecule type" value="Genomic_DNA"/>
</dbReference>
<dbReference type="AlphaFoldDB" id="F8PM12"/>
<dbReference type="OrthoDB" id="3232941at2759"/>
<feature type="non-terminal residue" evidence="1">
    <location>
        <position position="1"/>
    </location>
</feature>
<sequence>NGFSALGQIGGKERKDMAKILLGCLIGKLPRHAIITYQSLLDFIQIAQYPTRDDTTLGYLAQSLNIFHQHKDILIHLGVRDHFNIPKFHSLLHYQEFI</sequence>
<protein>
    <submittedName>
        <fullName evidence="1">Uncharacterized protein</fullName>
    </submittedName>
</protein>
<dbReference type="InParanoid" id="F8PM12"/>
<dbReference type="HOGENOM" id="CLU_159496_0_0_1"/>
<reference evidence="2" key="1">
    <citation type="journal article" date="2011" name="Science">
        <title>The plant cell wall-decomposing machinery underlies the functional diversity of forest fungi.</title>
        <authorList>
            <person name="Eastwood D.C."/>
            <person name="Floudas D."/>
            <person name="Binder M."/>
            <person name="Majcherczyk A."/>
            <person name="Schneider P."/>
            <person name="Aerts A."/>
            <person name="Asiegbu F.O."/>
            <person name="Baker S.E."/>
            <person name="Barry K."/>
            <person name="Bendiksby M."/>
            <person name="Blumentritt M."/>
            <person name="Coutinho P.M."/>
            <person name="Cullen D."/>
            <person name="de Vries R.P."/>
            <person name="Gathman A."/>
            <person name="Goodell B."/>
            <person name="Henrissat B."/>
            <person name="Ihrmark K."/>
            <person name="Kauserud H."/>
            <person name="Kohler A."/>
            <person name="LaButti K."/>
            <person name="Lapidus A."/>
            <person name="Lavin J.L."/>
            <person name="Lee Y.-H."/>
            <person name="Lindquist E."/>
            <person name="Lilly W."/>
            <person name="Lucas S."/>
            <person name="Morin E."/>
            <person name="Murat C."/>
            <person name="Oguiza J.A."/>
            <person name="Park J."/>
            <person name="Pisabarro A.G."/>
            <person name="Riley R."/>
            <person name="Rosling A."/>
            <person name="Salamov A."/>
            <person name="Schmidt O."/>
            <person name="Schmutz J."/>
            <person name="Skrede I."/>
            <person name="Stenlid J."/>
            <person name="Wiebenga A."/>
            <person name="Xie X."/>
            <person name="Kuees U."/>
            <person name="Hibbett D.S."/>
            <person name="Hoffmeister D."/>
            <person name="Hoegberg N."/>
            <person name="Martin F."/>
            <person name="Grigoriev I.V."/>
            <person name="Watkinson S.C."/>
        </authorList>
    </citation>
    <scope>NUCLEOTIDE SEQUENCE [LARGE SCALE GENOMIC DNA]</scope>
    <source>
        <strain evidence="2">strain S7.3</strain>
    </source>
</reference>
<keyword evidence="2" id="KW-1185">Reference proteome</keyword>
<evidence type="ECO:0000313" key="1">
    <source>
        <dbReference type="EMBL" id="EGO02644.1"/>
    </source>
</evidence>
<accession>F8PM12</accession>